<reference evidence="1 2" key="1">
    <citation type="journal article" date="2018" name="New Phytol.">
        <title>Phylogenomics of Endogonaceae and evolution of mycorrhizas within Mucoromycota.</title>
        <authorList>
            <person name="Chang Y."/>
            <person name="Desiro A."/>
            <person name="Na H."/>
            <person name="Sandor L."/>
            <person name="Lipzen A."/>
            <person name="Clum A."/>
            <person name="Barry K."/>
            <person name="Grigoriev I.V."/>
            <person name="Martin F.M."/>
            <person name="Stajich J.E."/>
            <person name="Smith M.E."/>
            <person name="Bonito G."/>
            <person name="Spatafora J.W."/>
        </authorList>
    </citation>
    <scope>NUCLEOTIDE SEQUENCE [LARGE SCALE GENOMIC DNA]</scope>
    <source>
        <strain evidence="1 2">AD002</strain>
    </source>
</reference>
<feature type="non-terminal residue" evidence="1">
    <location>
        <position position="162"/>
    </location>
</feature>
<comment type="caution">
    <text evidence="1">The sequence shown here is derived from an EMBL/GenBank/DDBJ whole genome shotgun (WGS) entry which is preliminary data.</text>
</comment>
<sequence length="162" mass="19091">MIDLWKVDIPLDVPNDKFTALKDNVTAINIDVENYLNGTKLLAARRISYYFNTQPFDMHIHIIVQPPTPVSTAFENLFTSRSTSVIANRIKDHRNFRFLKSDLSFLEVLTNRETRQVRKIYNEIARPHSAWRKEIEEVQPWVQGMCEKLAKIFQLTVNWDNR</sequence>
<organism evidence="1 2">
    <name type="scientific">Jimgerdemannia flammicorona</name>
    <dbReference type="NCBI Taxonomy" id="994334"/>
    <lineage>
        <taxon>Eukaryota</taxon>
        <taxon>Fungi</taxon>
        <taxon>Fungi incertae sedis</taxon>
        <taxon>Mucoromycota</taxon>
        <taxon>Mucoromycotina</taxon>
        <taxon>Endogonomycetes</taxon>
        <taxon>Endogonales</taxon>
        <taxon>Endogonaceae</taxon>
        <taxon>Jimgerdemannia</taxon>
    </lineage>
</organism>
<protein>
    <submittedName>
        <fullName evidence="1">Uncharacterized protein</fullName>
    </submittedName>
</protein>
<name>A0A433QR34_9FUNG</name>
<proteinExistence type="predicted"/>
<dbReference type="AlphaFoldDB" id="A0A433QR34"/>
<accession>A0A433QR34</accession>
<gene>
    <name evidence="1" type="ORF">BC938DRAFT_475939</name>
</gene>
<dbReference type="EMBL" id="RBNJ01002219">
    <property type="protein sequence ID" value="RUS32254.1"/>
    <property type="molecule type" value="Genomic_DNA"/>
</dbReference>
<evidence type="ECO:0000313" key="1">
    <source>
        <dbReference type="EMBL" id="RUS32254.1"/>
    </source>
</evidence>
<dbReference type="Proteomes" id="UP000274822">
    <property type="component" value="Unassembled WGS sequence"/>
</dbReference>
<evidence type="ECO:0000313" key="2">
    <source>
        <dbReference type="Proteomes" id="UP000274822"/>
    </source>
</evidence>
<keyword evidence="2" id="KW-1185">Reference proteome</keyword>